<dbReference type="PROSITE" id="PS50076">
    <property type="entry name" value="DNAJ_2"/>
    <property type="match status" value="2"/>
</dbReference>
<dbReference type="InterPro" id="IPR052594">
    <property type="entry name" value="J_domain-containing_protein"/>
</dbReference>
<protein>
    <submittedName>
        <fullName evidence="3">DnaJ-like protein subfamily C member 9</fullName>
    </submittedName>
</protein>
<evidence type="ECO:0000259" key="2">
    <source>
        <dbReference type="PROSITE" id="PS50076"/>
    </source>
</evidence>
<proteinExistence type="predicted"/>
<feature type="domain" description="J" evidence="2">
    <location>
        <begin position="35"/>
        <end position="105"/>
    </location>
</feature>
<dbReference type="SUPFAM" id="SSF46565">
    <property type="entry name" value="Chaperone J-domain"/>
    <property type="match status" value="2"/>
</dbReference>
<dbReference type="PROSITE" id="PS00636">
    <property type="entry name" value="DNAJ_1"/>
    <property type="match status" value="2"/>
</dbReference>
<dbReference type="InterPro" id="IPR001623">
    <property type="entry name" value="DnaJ_domain"/>
</dbReference>
<dbReference type="InterPro" id="IPR018253">
    <property type="entry name" value="DnaJ_domain_CS"/>
</dbReference>
<evidence type="ECO:0000313" key="4">
    <source>
        <dbReference type="Proteomes" id="UP000054721"/>
    </source>
</evidence>
<dbReference type="InterPro" id="IPR056453">
    <property type="entry name" value="HTH_DNAJC9"/>
</dbReference>
<dbReference type="SMART" id="SM00271">
    <property type="entry name" value="DnaJ"/>
    <property type="match status" value="2"/>
</dbReference>
<dbReference type="Pfam" id="PF00226">
    <property type="entry name" value="DnaJ"/>
    <property type="match status" value="2"/>
</dbReference>
<dbReference type="OrthoDB" id="110024at2759"/>
<feature type="domain" description="J" evidence="2">
    <location>
        <begin position="251"/>
        <end position="321"/>
    </location>
</feature>
<comment type="caution">
    <text evidence="3">The sequence shown here is derived from an EMBL/GenBank/DDBJ whole genome shotgun (WGS) entry which is preliminary data.</text>
</comment>
<dbReference type="InterPro" id="IPR036869">
    <property type="entry name" value="J_dom_sf"/>
</dbReference>
<reference evidence="3 4" key="1">
    <citation type="submission" date="2015-05" db="EMBL/GenBank/DDBJ databases">
        <title>Evolution of Trichinella species and genotypes.</title>
        <authorList>
            <person name="Korhonen P.K."/>
            <person name="Edoardo P."/>
            <person name="Giuseppe L.R."/>
            <person name="Gasser R.B."/>
        </authorList>
    </citation>
    <scope>NUCLEOTIDE SEQUENCE [LARGE SCALE GENOMIC DNA]</scope>
    <source>
        <strain evidence="3">ISS10</strain>
    </source>
</reference>
<dbReference type="GO" id="GO:0031072">
    <property type="term" value="F:heat shock protein binding"/>
    <property type="evidence" value="ECO:0007669"/>
    <property type="project" value="TreeGrafter"/>
</dbReference>
<dbReference type="GO" id="GO:0005737">
    <property type="term" value="C:cytoplasm"/>
    <property type="evidence" value="ECO:0007669"/>
    <property type="project" value="TreeGrafter"/>
</dbReference>
<organism evidence="3 4">
    <name type="scientific">Trichinella nativa</name>
    <dbReference type="NCBI Taxonomy" id="6335"/>
    <lineage>
        <taxon>Eukaryota</taxon>
        <taxon>Metazoa</taxon>
        <taxon>Ecdysozoa</taxon>
        <taxon>Nematoda</taxon>
        <taxon>Enoplea</taxon>
        <taxon>Dorylaimia</taxon>
        <taxon>Trichinellida</taxon>
        <taxon>Trichinellidae</taxon>
        <taxon>Trichinella</taxon>
    </lineage>
</organism>
<feature type="compositionally biased region" description="Basic and acidic residues" evidence="1">
    <location>
        <begin position="431"/>
        <end position="443"/>
    </location>
</feature>
<evidence type="ECO:0000313" key="3">
    <source>
        <dbReference type="EMBL" id="KRZ56061.1"/>
    </source>
</evidence>
<feature type="region of interest" description="Disordered" evidence="1">
    <location>
        <begin position="421"/>
        <end position="443"/>
    </location>
</feature>
<dbReference type="Gene3D" id="1.10.287.110">
    <property type="entry name" value="DnaJ domain"/>
    <property type="match status" value="2"/>
</dbReference>
<dbReference type="PANTHER" id="PTHR44144">
    <property type="entry name" value="DNAJ HOMOLOG SUBFAMILY C MEMBER 9"/>
    <property type="match status" value="1"/>
</dbReference>
<dbReference type="PRINTS" id="PR00625">
    <property type="entry name" value="JDOMAIN"/>
</dbReference>
<gene>
    <name evidence="3" type="primary">Dnajc9</name>
    <name evidence="3" type="ORF">T02_1048</name>
</gene>
<dbReference type="STRING" id="6335.A0A0V1L958"/>
<dbReference type="EMBL" id="JYDW01000102">
    <property type="protein sequence ID" value="KRZ56061.1"/>
    <property type="molecule type" value="Genomic_DNA"/>
</dbReference>
<dbReference type="CDD" id="cd06257">
    <property type="entry name" value="DnaJ"/>
    <property type="match status" value="2"/>
</dbReference>
<accession>A0A0V1L958</accession>
<dbReference type="Pfam" id="PF23302">
    <property type="entry name" value="HTH_DNAJC9"/>
    <property type="match status" value="2"/>
</dbReference>
<dbReference type="AlphaFoldDB" id="A0A0V1L958"/>
<dbReference type="GO" id="GO:0005634">
    <property type="term" value="C:nucleus"/>
    <property type="evidence" value="ECO:0007669"/>
    <property type="project" value="TreeGrafter"/>
</dbReference>
<evidence type="ECO:0000256" key="1">
    <source>
        <dbReference type="SAM" id="MobiDB-lite"/>
    </source>
</evidence>
<dbReference type="Proteomes" id="UP000054721">
    <property type="component" value="Unassembled WGS sequence"/>
</dbReference>
<sequence length="487" mass="57425">MVVTQDSKRTPLLIEFFIAMDTFADECKQYFDTECLYELLNLSKDAKPDRTAIKKAYYKASLKYHPDRVHGKDEKELATKKFQILSKAFDVLYDEEKRAAYDEMGLVDNDLLSKVSDWMTFWRKLFKPVEKQDIESFYANYIGSEEERYDLKKAYLAKKGDMDYIVETICGISSPEEESRYREILLEMIKNREIPAYKQFTQEDPNKKMKRTNRAKREAQRFKKESEKCPSGDLFAEIAKRAEKRRKDGEAFLDRLAASCPKMLSQIVLQKAYYKASLKYHPDRVHGKDEKELATKKFQILSKAFDVLYDEEKRAAYDEMGLVDNDLLSKVSDWMTFWRKLFKPVEKQDIESFYANYIGSEEERYDLKKAYLAKKGDMDYIVETICGISSPEEESRYREILLEMIKNREIPAYKQFTQEDPNKKMKRTNRAKREAQRFKKESEKCPSGDLFAEIAKRAEKRRKDGEAFLDRLAASCPKVTKKSRKKN</sequence>
<name>A0A0V1L958_9BILA</name>
<keyword evidence="4" id="KW-1185">Reference proteome</keyword>
<dbReference type="PANTHER" id="PTHR44144:SF1">
    <property type="entry name" value="DNAJ HOMOLOG SUBFAMILY C MEMBER 9"/>
    <property type="match status" value="1"/>
</dbReference>